<dbReference type="InterPro" id="IPR003959">
    <property type="entry name" value="ATPase_AAA_core"/>
</dbReference>
<dbReference type="AlphaFoldDB" id="A0A2P6P0I7"/>
<dbReference type="PANTHER" id="PTHR23074">
    <property type="entry name" value="AAA DOMAIN-CONTAINING"/>
    <property type="match status" value="1"/>
</dbReference>
<name>A0A2P6P0I7_9EUKA</name>
<dbReference type="Pfam" id="PF00004">
    <property type="entry name" value="AAA"/>
    <property type="match status" value="1"/>
</dbReference>
<dbReference type="GO" id="GO:0008017">
    <property type="term" value="F:microtubule binding"/>
    <property type="evidence" value="ECO:0007669"/>
    <property type="project" value="UniProtKB-UniRule"/>
</dbReference>
<comment type="similarity">
    <text evidence="8">Belongs to the AAA ATPase family. Katanin p60 subunit A1 subfamily. A-like 2 sub-subfamily.</text>
</comment>
<dbReference type="Gene3D" id="1.10.8.60">
    <property type="match status" value="1"/>
</dbReference>
<dbReference type="STRING" id="1890364.A0A2P6P0I7"/>
<dbReference type="Pfam" id="PF17862">
    <property type="entry name" value="AAA_lid_3"/>
    <property type="match status" value="1"/>
</dbReference>
<comment type="caution">
    <text evidence="11">The sequence shown here is derived from an EMBL/GenBank/DDBJ whole genome shotgun (WGS) entry which is preliminary data.</text>
</comment>
<dbReference type="HAMAP" id="MF_03025">
    <property type="entry name" value="Katanin_p60_AL2"/>
    <property type="match status" value="1"/>
</dbReference>
<dbReference type="Proteomes" id="UP000241769">
    <property type="component" value="Unassembled WGS sequence"/>
</dbReference>
<keyword evidence="3 8" id="KW-0493">Microtubule</keyword>
<evidence type="ECO:0000256" key="7">
    <source>
        <dbReference type="ARBA" id="ARBA00023235"/>
    </source>
</evidence>
<dbReference type="InterPro" id="IPR041569">
    <property type="entry name" value="AAA_lid_3"/>
</dbReference>
<proteinExistence type="inferred from homology"/>
<feature type="binding site" evidence="8">
    <location>
        <begin position="282"/>
        <end position="289"/>
    </location>
    <ligand>
        <name>ATP</name>
        <dbReference type="ChEBI" id="CHEBI:30616"/>
    </ligand>
</feature>
<evidence type="ECO:0000256" key="2">
    <source>
        <dbReference type="ARBA" id="ARBA00022490"/>
    </source>
</evidence>
<dbReference type="InterPro" id="IPR006594">
    <property type="entry name" value="LisH"/>
</dbReference>
<accession>A0A2P6P0I7</accession>
<keyword evidence="6 8" id="KW-0206">Cytoskeleton</keyword>
<evidence type="ECO:0000256" key="9">
    <source>
        <dbReference type="SAM" id="MobiDB-lite"/>
    </source>
</evidence>
<evidence type="ECO:0000256" key="1">
    <source>
        <dbReference type="ARBA" id="ARBA00004647"/>
    </source>
</evidence>
<dbReference type="SMART" id="SM00382">
    <property type="entry name" value="AAA"/>
    <property type="match status" value="1"/>
</dbReference>
<dbReference type="GO" id="GO:0016887">
    <property type="term" value="F:ATP hydrolysis activity"/>
    <property type="evidence" value="ECO:0007669"/>
    <property type="project" value="InterPro"/>
</dbReference>
<evidence type="ECO:0000256" key="6">
    <source>
        <dbReference type="ARBA" id="ARBA00023212"/>
    </source>
</evidence>
<evidence type="ECO:0000256" key="3">
    <source>
        <dbReference type="ARBA" id="ARBA00022701"/>
    </source>
</evidence>
<keyword evidence="12" id="KW-1185">Reference proteome</keyword>
<organism evidence="11 12">
    <name type="scientific">Planoprotostelium fungivorum</name>
    <dbReference type="NCBI Taxonomy" id="1890364"/>
    <lineage>
        <taxon>Eukaryota</taxon>
        <taxon>Amoebozoa</taxon>
        <taxon>Evosea</taxon>
        <taxon>Variosea</taxon>
        <taxon>Cavosteliida</taxon>
        <taxon>Cavosteliaceae</taxon>
        <taxon>Planoprotostelium</taxon>
    </lineage>
</organism>
<protein>
    <recommendedName>
        <fullName evidence="8">Katanin p60 ATPase-containing subunit A-like 2</fullName>
        <shortName evidence="8">Katanin p60 subunit A-like 2</shortName>
        <ecNumber evidence="8">5.6.1.1</ecNumber>
    </recommendedName>
    <alternativeName>
        <fullName evidence="8">p60 katanin-like 2</fullName>
    </alternativeName>
</protein>
<evidence type="ECO:0000256" key="5">
    <source>
        <dbReference type="ARBA" id="ARBA00022840"/>
    </source>
</evidence>
<reference evidence="11 12" key="1">
    <citation type="journal article" date="2018" name="Genome Biol. Evol.">
        <title>Multiple Roots of Fruiting Body Formation in Amoebozoa.</title>
        <authorList>
            <person name="Hillmann F."/>
            <person name="Forbes G."/>
            <person name="Novohradska S."/>
            <person name="Ferling I."/>
            <person name="Riege K."/>
            <person name="Groth M."/>
            <person name="Westermann M."/>
            <person name="Marz M."/>
            <person name="Spaller T."/>
            <person name="Winckler T."/>
            <person name="Schaap P."/>
            <person name="Glockner G."/>
        </authorList>
    </citation>
    <scope>NUCLEOTIDE SEQUENCE [LARGE SCALE GENOMIC DNA]</scope>
    <source>
        <strain evidence="11 12">Jena</strain>
    </source>
</reference>
<dbReference type="InterPro" id="IPR050304">
    <property type="entry name" value="MT-severing_AAA_ATPase"/>
</dbReference>
<dbReference type="PROSITE" id="PS50896">
    <property type="entry name" value="LISH"/>
    <property type="match status" value="1"/>
</dbReference>
<keyword evidence="2 8" id="KW-0963">Cytoplasm</keyword>
<evidence type="ECO:0000313" key="11">
    <source>
        <dbReference type="EMBL" id="PRP89710.1"/>
    </source>
</evidence>
<comment type="catalytic activity">
    <reaction evidence="8">
        <text>n ATP + n H2O + a microtubule = n ADP + n phosphate + (n+1) alpha/beta tubulin heterodimers.</text>
        <dbReference type="EC" id="5.6.1.1"/>
    </reaction>
</comment>
<dbReference type="FunFam" id="3.40.50.300:FF:000159">
    <property type="entry name" value="Katanin p60 ATPase-containing subunit A1"/>
    <property type="match status" value="1"/>
</dbReference>
<gene>
    <name evidence="8" type="primary">KATNAL2</name>
    <name evidence="11" type="ORF">PROFUN_00052</name>
</gene>
<dbReference type="GO" id="GO:0005737">
    <property type="term" value="C:cytoplasm"/>
    <property type="evidence" value="ECO:0007669"/>
    <property type="project" value="UniProtKB-SubCell"/>
</dbReference>
<dbReference type="GO" id="GO:0005524">
    <property type="term" value="F:ATP binding"/>
    <property type="evidence" value="ECO:0007669"/>
    <property type="project" value="UniProtKB-KW"/>
</dbReference>
<comment type="subcellular location">
    <subcellularLocation>
        <location evidence="1 8">Cytoplasm</location>
        <location evidence="1 8">Cytoskeleton</location>
        <location evidence="1 8">Spindle pole</location>
    </subcellularLocation>
    <subcellularLocation>
        <location evidence="8">Cytoplasm</location>
        <location evidence="8">Cytoskeleton</location>
    </subcellularLocation>
    <subcellularLocation>
        <location evidence="8">Cytoplasm</location>
    </subcellularLocation>
    <subcellularLocation>
        <location evidence="8">Cytoplasm</location>
        <location evidence="8">Cytoskeleton</location>
        <location evidence="8">Spindle</location>
    </subcellularLocation>
    <text evidence="8">Localizes within the cytoplasm, partially overlapping with microtubules in interphase and to the mitotic spindle and spindle poles during mitosis.</text>
</comment>
<evidence type="ECO:0000256" key="4">
    <source>
        <dbReference type="ARBA" id="ARBA00022741"/>
    </source>
</evidence>
<keyword evidence="4 8" id="KW-0547">Nucleotide-binding</keyword>
<dbReference type="InParanoid" id="A0A2P6P0I7"/>
<sequence>MTSLKVKSEARQLEEKRLEERKKGALVLIIAHLLDFGYHDAASRLQAESGVQLTEWEPADNIDLMTILQEYEAYFQLKFNGKRPKFMRRLGQGEKSKHQTRSIRSAPSEKPVKDVKPPVETTTTAAARTNVAKGPLSTLSQLKLVIRREDSLSLDNEMSPSIGLVGKATGAIKSSAVTPKVNHDEVPVKPVNDDNYYERKLLKPMPAEQRELAAMITRDIYLESPNVRWVDIAGLESAKRLLTEAVVSPVKYPELFKGTETNLYSLNIAGILQPWKGLLLFGPPGTGKTMLAKAVATECNTTFFNISASTLVSKWRGDSEKLIRTLFELARYHKPSTIFLDEIDAIMTQRGEEGGEHEASRRMKTELLIQMDGLSKSDDLVFVLAVSNMPWSLDSALLRRLEKRIFVPLPNHEARAGLVKSLLPKDIAPDLPYEEIATMTEGYSGSDLKVLCKESAMIPLRRLLKKLEENDKSIPERPVMDPL</sequence>
<dbReference type="InterPro" id="IPR027417">
    <property type="entry name" value="P-loop_NTPase"/>
</dbReference>
<dbReference type="EMBL" id="MDYQ01000001">
    <property type="protein sequence ID" value="PRP89710.1"/>
    <property type="molecule type" value="Genomic_DNA"/>
</dbReference>
<keyword evidence="5 8" id="KW-0067">ATP-binding</keyword>
<feature type="region of interest" description="Disordered" evidence="9">
    <location>
        <begin position="90"/>
        <end position="118"/>
    </location>
</feature>
<keyword evidence="7 8" id="KW-0413">Isomerase</keyword>
<evidence type="ECO:0000259" key="10">
    <source>
        <dbReference type="SMART" id="SM00382"/>
    </source>
</evidence>
<dbReference type="InterPro" id="IPR003593">
    <property type="entry name" value="AAA+_ATPase"/>
</dbReference>
<dbReference type="GO" id="GO:0008568">
    <property type="term" value="F:microtubule severing ATPase activity"/>
    <property type="evidence" value="ECO:0007669"/>
    <property type="project" value="UniProtKB-EC"/>
</dbReference>
<dbReference type="PANTHER" id="PTHR23074:SF78">
    <property type="entry name" value="KATANIN P60 ATPASE-CONTAINING SUBUNIT A-LIKE 2"/>
    <property type="match status" value="1"/>
</dbReference>
<dbReference type="GO" id="GO:0005874">
    <property type="term" value="C:microtubule"/>
    <property type="evidence" value="ECO:0007669"/>
    <property type="project" value="UniProtKB-KW"/>
</dbReference>
<dbReference type="InterPro" id="IPR027497">
    <property type="entry name" value="Katanin_p60_AL2"/>
</dbReference>
<dbReference type="EC" id="5.6.1.1" evidence="8"/>
<dbReference type="GO" id="GO:0000922">
    <property type="term" value="C:spindle pole"/>
    <property type="evidence" value="ECO:0007669"/>
    <property type="project" value="UniProtKB-SubCell"/>
</dbReference>
<dbReference type="SUPFAM" id="SSF52540">
    <property type="entry name" value="P-loop containing nucleoside triphosphate hydrolases"/>
    <property type="match status" value="1"/>
</dbReference>
<dbReference type="Gene3D" id="3.40.50.300">
    <property type="entry name" value="P-loop containing nucleotide triphosphate hydrolases"/>
    <property type="match status" value="1"/>
</dbReference>
<evidence type="ECO:0000313" key="12">
    <source>
        <dbReference type="Proteomes" id="UP000241769"/>
    </source>
</evidence>
<dbReference type="GO" id="GO:0051013">
    <property type="term" value="P:microtubule severing"/>
    <property type="evidence" value="ECO:0007669"/>
    <property type="project" value="UniProtKB-UniRule"/>
</dbReference>
<feature type="domain" description="AAA+ ATPase" evidence="10">
    <location>
        <begin position="274"/>
        <end position="411"/>
    </location>
</feature>
<evidence type="ECO:0000256" key="8">
    <source>
        <dbReference type="HAMAP-Rule" id="MF_03025"/>
    </source>
</evidence>
<dbReference type="OrthoDB" id="191529at2759"/>
<comment type="function">
    <text evidence="8">Severs microtubules in vitro in an ATP-dependent manner. This activity may promote rapid reorganization of cellular microtubule arrays.</text>
</comment>